<evidence type="ECO:0000313" key="1">
    <source>
        <dbReference type="EMBL" id="KAI0488105.1"/>
    </source>
</evidence>
<comment type="caution">
    <text evidence="1">The sequence shown here is derived from an EMBL/GenBank/DDBJ whole genome shotgun (WGS) entry which is preliminary data.</text>
</comment>
<dbReference type="EMBL" id="JAGYWB010000019">
    <property type="protein sequence ID" value="KAI0488105.1"/>
    <property type="molecule type" value="Genomic_DNA"/>
</dbReference>
<proteinExistence type="predicted"/>
<dbReference type="Proteomes" id="UP000829196">
    <property type="component" value="Unassembled WGS sequence"/>
</dbReference>
<evidence type="ECO:0000313" key="2">
    <source>
        <dbReference type="Proteomes" id="UP000829196"/>
    </source>
</evidence>
<reference evidence="1" key="1">
    <citation type="journal article" date="2022" name="Front. Genet.">
        <title>Chromosome-Scale Assembly of the Dendrobium nobile Genome Provides Insights Into the Molecular Mechanism of the Biosynthesis of the Medicinal Active Ingredient of Dendrobium.</title>
        <authorList>
            <person name="Xu Q."/>
            <person name="Niu S.-C."/>
            <person name="Li K.-L."/>
            <person name="Zheng P.-J."/>
            <person name="Zhang X.-J."/>
            <person name="Jia Y."/>
            <person name="Liu Y."/>
            <person name="Niu Y.-X."/>
            <person name="Yu L.-H."/>
            <person name="Chen D.-F."/>
            <person name="Zhang G.-Q."/>
        </authorList>
    </citation>
    <scope>NUCLEOTIDE SEQUENCE</scope>
    <source>
        <tissue evidence="1">Leaf</tissue>
    </source>
</reference>
<sequence length="88" mass="9892">MVSSLLSSLFTEQDSLAKLEKDLSFCPLPVSPSLFSNNRRGSTTRGFFLVAVLVALRASECRSADRSRMGVLIDWIFGECSSFRRWKL</sequence>
<dbReference type="AlphaFoldDB" id="A0A8T3A0G3"/>
<accession>A0A8T3A0G3</accession>
<keyword evidence="2" id="KW-1185">Reference proteome</keyword>
<name>A0A8T3A0G3_DENNO</name>
<protein>
    <submittedName>
        <fullName evidence="1">Uncharacterized protein</fullName>
    </submittedName>
</protein>
<organism evidence="1 2">
    <name type="scientific">Dendrobium nobile</name>
    <name type="common">Orchid</name>
    <dbReference type="NCBI Taxonomy" id="94219"/>
    <lineage>
        <taxon>Eukaryota</taxon>
        <taxon>Viridiplantae</taxon>
        <taxon>Streptophyta</taxon>
        <taxon>Embryophyta</taxon>
        <taxon>Tracheophyta</taxon>
        <taxon>Spermatophyta</taxon>
        <taxon>Magnoliopsida</taxon>
        <taxon>Liliopsida</taxon>
        <taxon>Asparagales</taxon>
        <taxon>Orchidaceae</taxon>
        <taxon>Epidendroideae</taxon>
        <taxon>Malaxideae</taxon>
        <taxon>Dendrobiinae</taxon>
        <taxon>Dendrobium</taxon>
    </lineage>
</organism>
<gene>
    <name evidence="1" type="ORF">KFK09_027932</name>
</gene>